<dbReference type="CDD" id="cd00082">
    <property type="entry name" value="HisKA"/>
    <property type="match status" value="1"/>
</dbReference>
<evidence type="ECO:0000256" key="5">
    <source>
        <dbReference type="ARBA" id="ARBA00022448"/>
    </source>
</evidence>
<dbReference type="SMART" id="SM00387">
    <property type="entry name" value="HATPase_c"/>
    <property type="match status" value="1"/>
</dbReference>
<dbReference type="InterPro" id="IPR003594">
    <property type="entry name" value="HATPase_dom"/>
</dbReference>
<evidence type="ECO:0000256" key="18">
    <source>
        <dbReference type="SAM" id="Phobius"/>
    </source>
</evidence>
<dbReference type="SUPFAM" id="SSF55785">
    <property type="entry name" value="PYP-like sensor domain (PAS domain)"/>
    <property type="match status" value="1"/>
</dbReference>
<dbReference type="Proteomes" id="UP000248592">
    <property type="component" value="Chromosome"/>
</dbReference>
<keyword evidence="16 18" id="KW-0472">Membrane</keyword>
<reference evidence="21" key="1">
    <citation type="submission" date="2018-06" db="EMBL/GenBank/DDBJ databases">
        <title>Description of a new Polynucleobacter species.</title>
        <authorList>
            <person name="Hahn M.W."/>
        </authorList>
    </citation>
    <scope>NUCLEOTIDE SEQUENCE [LARGE SCALE GENOMIC DNA]</scope>
    <source>
        <strain evidence="21">MG-25-Pas1-D2</strain>
    </source>
</reference>
<evidence type="ECO:0000256" key="10">
    <source>
        <dbReference type="ARBA" id="ARBA00022692"/>
    </source>
</evidence>
<keyword evidence="7" id="KW-0597">Phosphoprotein</keyword>
<evidence type="ECO:0000256" key="6">
    <source>
        <dbReference type="ARBA" id="ARBA00022475"/>
    </source>
</evidence>
<dbReference type="EC" id="2.7.13.3" evidence="3"/>
<keyword evidence="9" id="KW-0808">Transferase</keyword>
<dbReference type="InterPro" id="IPR021766">
    <property type="entry name" value="PhoR_N"/>
</dbReference>
<dbReference type="Pfam" id="PF00512">
    <property type="entry name" value="HisKA"/>
    <property type="match status" value="1"/>
</dbReference>
<dbReference type="GO" id="GO:0005886">
    <property type="term" value="C:plasma membrane"/>
    <property type="evidence" value="ECO:0007669"/>
    <property type="project" value="UniProtKB-SubCell"/>
</dbReference>
<evidence type="ECO:0000256" key="7">
    <source>
        <dbReference type="ARBA" id="ARBA00022553"/>
    </source>
</evidence>
<dbReference type="GO" id="GO:0004721">
    <property type="term" value="F:phosphoprotein phosphatase activity"/>
    <property type="evidence" value="ECO:0007669"/>
    <property type="project" value="InterPro"/>
</dbReference>
<dbReference type="InterPro" id="IPR014310">
    <property type="entry name" value="Sig_transdc_His_kinase_PhoR"/>
</dbReference>
<evidence type="ECO:0000256" key="4">
    <source>
        <dbReference type="ARBA" id="ARBA00019665"/>
    </source>
</evidence>
<dbReference type="Pfam" id="PF13188">
    <property type="entry name" value="PAS_8"/>
    <property type="match status" value="1"/>
</dbReference>
<keyword evidence="11" id="KW-0547">Nucleotide-binding</keyword>
<dbReference type="PANTHER" id="PTHR45453">
    <property type="entry name" value="PHOSPHATE REGULON SENSOR PROTEIN PHOR"/>
    <property type="match status" value="1"/>
</dbReference>
<dbReference type="Pfam" id="PF02518">
    <property type="entry name" value="HATPase_c"/>
    <property type="match status" value="1"/>
</dbReference>
<dbReference type="GO" id="GO:0016036">
    <property type="term" value="P:cellular response to phosphate starvation"/>
    <property type="evidence" value="ECO:0007669"/>
    <property type="project" value="TreeGrafter"/>
</dbReference>
<keyword evidence="15" id="KW-0902">Two-component regulatory system</keyword>
<comment type="catalytic activity">
    <reaction evidence="1">
        <text>ATP + protein L-histidine = ADP + protein N-phospho-L-histidine.</text>
        <dbReference type="EC" id="2.7.13.3"/>
    </reaction>
</comment>
<evidence type="ECO:0000313" key="21">
    <source>
        <dbReference type="Proteomes" id="UP000248592"/>
    </source>
</evidence>
<dbReference type="InterPro" id="IPR035965">
    <property type="entry name" value="PAS-like_dom_sf"/>
</dbReference>
<dbReference type="InterPro" id="IPR050351">
    <property type="entry name" value="BphY/WalK/GraS-like"/>
</dbReference>
<dbReference type="InterPro" id="IPR036890">
    <property type="entry name" value="HATPase_C_sf"/>
</dbReference>
<evidence type="ECO:0000256" key="16">
    <source>
        <dbReference type="ARBA" id="ARBA00023136"/>
    </source>
</evidence>
<evidence type="ECO:0000256" key="9">
    <source>
        <dbReference type="ARBA" id="ARBA00022679"/>
    </source>
</evidence>
<dbReference type="PROSITE" id="PS50109">
    <property type="entry name" value="HIS_KIN"/>
    <property type="match status" value="1"/>
</dbReference>
<keyword evidence="6" id="KW-1003">Cell membrane</keyword>
<evidence type="ECO:0000256" key="8">
    <source>
        <dbReference type="ARBA" id="ARBA00022592"/>
    </source>
</evidence>
<evidence type="ECO:0000259" key="19">
    <source>
        <dbReference type="PROSITE" id="PS50109"/>
    </source>
</evidence>
<evidence type="ECO:0000256" key="14">
    <source>
        <dbReference type="ARBA" id="ARBA00022989"/>
    </source>
</evidence>
<evidence type="ECO:0000256" key="12">
    <source>
        <dbReference type="ARBA" id="ARBA00022777"/>
    </source>
</evidence>
<comment type="subcellular location">
    <subcellularLocation>
        <location evidence="2">Cell inner membrane</location>
        <topology evidence="2">Multi-pass membrane protein</topology>
    </subcellularLocation>
</comment>
<keyword evidence="8" id="KW-0592">Phosphate transport</keyword>
<dbReference type="PRINTS" id="PR00344">
    <property type="entry name" value="BCTRLSENSOR"/>
</dbReference>
<dbReference type="InterPro" id="IPR036097">
    <property type="entry name" value="HisK_dim/P_sf"/>
</dbReference>
<dbReference type="GO" id="GO:0005524">
    <property type="term" value="F:ATP binding"/>
    <property type="evidence" value="ECO:0007669"/>
    <property type="project" value="UniProtKB-KW"/>
</dbReference>
<proteinExistence type="predicted"/>
<keyword evidence="12 20" id="KW-0418">Kinase</keyword>
<dbReference type="PANTHER" id="PTHR45453:SF1">
    <property type="entry name" value="PHOSPHATE REGULON SENSOR PROTEIN PHOR"/>
    <property type="match status" value="1"/>
</dbReference>
<comment type="function">
    <text evidence="17">Member of the two-component regulatory system PhoR/PhoB involved in the phosphate regulon genes expression. PhoR may function as a membrane-associated protein kinase that phosphorylates PhoB in response to environmental signals.</text>
</comment>
<dbReference type="Gene3D" id="3.30.565.10">
    <property type="entry name" value="Histidine kinase-like ATPase, C-terminal domain"/>
    <property type="match status" value="1"/>
</dbReference>
<evidence type="ECO:0000256" key="3">
    <source>
        <dbReference type="ARBA" id="ARBA00012438"/>
    </source>
</evidence>
<dbReference type="SMART" id="SM00388">
    <property type="entry name" value="HisKA"/>
    <property type="match status" value="1"/>
</dbReference>
<dbReference type="Gene3D" id="3.30.450.20">
    <property type="entry name" value="PAS domain"/>
    <property type="match status" value="1"/>
</dbReference>
<gene>
    <name evidence="20" type="primary">phoR</name>
    <name evidence="20" type="ORF">Pas1_04085</name>
</gene>
<dbReference type="InterPro" id="IPR005467">
    <property type="entry name" value="His_kinase_dom"/>
</dbReference>
<dbReference type="NCBIfam" id="TIGR02966">
    <property type="entry name" value="phoR_proteo"/>
    <property type="match status" value="1"/>
</dbReference>
<evidence type="ECO:0000256" key="13">
    <source>
        <dbReference type="ARBA" id="ARBA00022840"/>
    </source>
</evidence>
<dbReference type="Gene3D" id="1.10.287.130">
    <property type="match status" value="1"/>
</dbReference>
<name>A0A2Z4JSB0_9BURK</name>
<dbReference type="InterPro" id="IPR000014">
    <property type="entry name" value="PAS"/>
</dbReference>
<keyword evidence="13" id="KW-0067">ATP-binding</keyword>
<feature type="domain" description="Histidine kinase" evidence="19">
    <location>
        <begin position="213"/>
        <end position="429"/>
    </location>
</feature>
<dbReference type="GO" id="GO:0006817">
    <property type="term" value="P:phosphate ion transport"/>
    <property type="evidence" value="ECO:0007669"/>
    <property type="project" value="UniProtKB-KW"/>
</dbReference>
<dbReference type="GO" id="GO:0000155">
    <property type="term" value="F:phosphorelay sensor kinase activity"/>
    <property type="evidence" value="ECO:0007669"/>
    <property type="project" value="InterPro"/>
</dbReference>
<dbReference type="InterPro" id="IPR004358">
    <property type="entry name" value="Sig_transdc_His_kin-like_C"/>
</dbReference>
<keyword evidence="5" id="KW-0813">Transport</keyword>
<evidence type="ECO:0000256" key="11">
    <source>
        <dbReference type="ARBA" id="ARBA00022741"/>
    </source>
</evidence>
<dbReference type="Pfam" id="PF11808">
    <property type="entry name" value="PhoR"/>
    <property type="match status" value="1"/>
</dbReference>
<evidence type="ECO:0000313" key="20">
    <source>
        <dbReference type="EMBL" id="AWW49636.1"/>
    </source>
</evidence>
<dbReference type="SUPFAM" id="SSF55874">
    <property type="entry name" value="ATPase domain of HSP90 chaperone/DNA topoisomerase II/histidine kinase"/>
    <property type="match status" value="1"/>
</dbReference>
<organism evidence="20 21">
    <name type="scientific">Polynucleobacter paneuropaeus</name>
    <dbReference type="NCBI Taxonomy" id="2527775"/>
    <lineage>
        <taxon>Bacteria</taxon>
        <taxon>Pseudomonadati</taxon>
        <taxon>Pseudomonadota</taxon>
        <taxon>Betaproteobacteria</taxon>
        <taxon>Burkholderiales</taxon>
        <taxon>Burkholderiaceae</taxon>
        <taxon>Polynucleobacter</taxon>
    </lineage>
</organism>
<accession>A0A2Z4JSB0</accession>
<evidence type="ECO:0000256" key="15">
    <source>
        <dbReference type="ARBA" id="ARBA00023012"/>
    </source>
</evidence>
<dbReference type="FunFam" id="1.10.287.130:FF:000001">
    <property type="entry name" value="Two-component sensor histidine kinase"/>
    <property type="match status" value="1"/>
</dbReference>
<evidence type="ECO:0000256" key="17">
    <source>
        <dbReference type="ARBA" id="ARBA00025207"/>
    </source>
</evidence>
<keyword evidence="10 18" id="KW-0812">Transmembrane</keyword>
<dbReference type="RefSeq" id="WP_112294573.1">
    <property type="nucleotide sequence ID" value="NZ_CBCSBS010000001.1"/>
</dbReference>
<evidence type="ECO:0000256" key="1">
    <source>
        <dbReference type="ARBA" id="ARBA00000085"/>
    </source>
</evidence>
<protein>
    <recommendedName>
        <fullName evidence="4">Phosphate regulon sensor protein PhoR</fullName>
        <ecNumber evidence="3">2.7.13.3</ecNumber>
    </recommendedName>
</protein>
<evidence type="ECO:0000256" key="2">
    <source>
        <dbReference type="ARBA" id="ARBA00004429"/>
    </source>
</evidence>
<dbReference type="InterPro" id="IPR003661">
    <property type="entry name" value="HisK_dim/P_dom"/>
</dbReference>
<sequence>MFSAFSRFSLLLALAVIAAYVALIHWGPYFGIAAAIVVLSIPLIYSYINLSRLGKYLAADNLENMPLPSGFWEEVFFRLQRLVQNLKSRAQAIDQQHNRFIEAFQASPNGIVMLDDEDQIEWCNSLAESFFGLNFRRDARQRINFLLRRPEFIQYLGKRQFEESIIIERMGPDSNLSLLIQAFPYGEKRHLLLIQDVTDLQKADAMRRDFVANVSHEMRTPITVLMGFLETVQSIELDKPQQDHYFDLMMLQAQRMKSLVEDLLTLANLEANAIPASTQVVQLNTLMALIKNDAEALSQGSHGFSFEQKTTQNLFGDERELLSAFSNLVSNAIRYTPNGGSITACWGLNEQGQGEFSVTDTGPGIASEHLPRLTERFYRVDRSRSRDTGGTGLGLAIVKHIANRHQAQLLIESTPGKGSTFTLRFPKDRVANTETDLFSAIEA</sequence>
<dbReference type="EMBL" id="CP030085">
    <property type="protein sequence ID" value="AWW49636.1"/>
    <property type="molecule type" value="Genomic_DNA"/>
</dbReference>
<keyword evidence="14 18" id="KW-1133">Transmembrane helix</keyword>
<feature type="transmembrane region" description="Helical" evidence="18">
    <location>
        <begin position="28"/>
        <end position="48"/>
    </location>
</feature>
<dbReference type="AlphaFoldDB" id="A0A2Z4JSB0"/>
<dbReference type="SUPFAM" id="SSF47384">
    <property type="entry name" value="Homodimeric domain of signal transducing histidine kinase"/>
    <property type="match status" value="1"/>
</dbReference>
<dbReference type="FunFam" id="3.30.565.10:FF:000006">
    <property type="entry name" value="Sensor histidine kinase WalK"/>
    <property type="match status" value="1"/>
</dbReference>